<dbReference type="SMART" id="SM00490">
    <property type="entry name" value="HELICc"/>
    <property type="match status" value="1"/>
</dbReference>
<evidence type="ECO:0000256" key="6">
    <source>
        <dbReference type="RuleBase" id="RU000492"/>
    </source>
</evidence>
<dbReference type="InterPro" id="IPR011545">
    <property type="entry name" value="DEAD/DEAH_box_helicase_dom"/>
</dbReference>
<keyword evidence="1 6" id="KW-0547">Nucleotide-binding</keyword>
<dbReference type="AlphaFoldDB" id="A0A2N1J867"/>
<comment type="domain">
    <text evidence="7">The Q motif is unique to and characteristic of the DEAD box family of RNA helicases and controls ATP binding and hydrolysis.</text>
</comment>
<dbReference type="STRING" id="2020962.A0A2N1J867"/>
<dbReference type="InterPro" id="IPR014001">
    <property type="entry name" value="Helicase_ATP-bd"/>
</dbReference>
<dbReference type="InterPro" id="IPR027417">
    <property type="entry name" value="P-loop_NTPase"/>
</dbReference>
<dbReference type="GO" id="GO:0003723">
    <property type="term" value="F:RNA binding"/>
    <property type="evidence" value="ECO:0007669"/>
    <property type="project" value="UniProtKB-UniRule"/>
</dbReference>
<evidence type="ECO:0000256" key="2">
    <source>
        <dbReference type="ARBA" id="ARBA00022801"/>
    </source>
</evidence>
<gene>
    <name evidence="11" type="primary">DBP6</name>
    <name evidence="11" type="ORF">MVES_003152</name>
</gene>
<dbReference type="GO" id="GO:0005524">
    <property type="term" value="F:ATP binding"/>
    <property type="evidence" value="ECO:0007669"/>
    <property type="project" value="UniProtKB-UniRule"/>
</dbReference>
<dbReference type="InterPro" id="IPR001650">
    <property type="entry name" value="Helicase_C-like"/>
</dbReference>
<evidence type="ECO:0000256" key="4">
    <source>
        <dbReference type="ARBA" id="ARBA00022840"/>
    </source>
</evidence>
<feature type="domain" description="Helicase C-terminal" evidence="10">
    <location>
        <begin position="461"/>
        <end position="638"/>
    </location>
</feature>
<feature type="region of interest" description="Disordered" evidence="8">
    <location>
        <begin position="1"/>
        <end position="89"/>
    </location>
</feature>
<dbReference type="CDD" id="cd18787">
    <property type="entry name" value="SF2_C_DEAD"/>
    <property type="match status" value="1"/>
</dbReference>
<feature type="compositionally biased region" description="Basic residues" evidence="8">
    <location>
        <begin position="26"/>
        <end position="38"/>
    </location>
</feature>
<dbReference type="GO" id="GO:0003724">
    <property type="term" value="F:RNA helicase activity"/>
    <property type="evidence" value="ECO:0007669"/>
    <property type="project" value="UniProtKB-EC"/>
</dbReference>
<evidence type="ECO:0000256" key="8">
    <source>
        <dbReference type="SAM" id="MobiDB-lite"/>
    </source>
</evidence>
<proteinExistence type="inferred from homology"/>
<dbReference type="RefSeq" id="XP_056064368.1">
    <property type="nucleotide sequence ID" value="XM_056208393.1"/>
</dbReference>
<evidence type="ECO:0000259" key="9">
    <source>
        <dbReference type="PROSITE" id="PS51192"/>
    </source>
</evidence>
<evidence type="ECO:0000256" key="3">
    <source>
        <dbReference type="ARBA" id="ARBA00022806"/>
    </source>
</evidence>
<evidence type="ECO:0000259" key="10">
    <source>
        <dbReference type="PROSITE" id="PS51194"/>
    </source>
</evidence>
<dbReference type="EC" id="3.6.4.13" evidence="7"/>
<sequence>MAVIRPEARGASAAKSKTRAKERYLKAKKLRRKSRKPSVPKTKCQAASPTHSEHEKDAFMQEESEDDTPTTSDTDQDEHQQDTPESEPAAALPESIAADPLQADPVQQSAAAEPEYLFRFPKPRNTSSLDPAMLASLGIPSALAHPTVVDAAKTKDLDDAWDNATDPALYNGISVSRAVKQRLADFGIKEWFAVQASVIPILLDAHAESSMYMPYNPPRDLCVSAPTGSGKTLAYTVPIIELLRTRTLVQLRALVLVPTRDLALQVGETFDAVGRGSGLRTAVVTGNHSLRHEQKQLVKSTDDGFGSNVDILIATPGRLVDHLRGTPGLTLQHLRFLVVDEADRLLGQSFQQWVPTLLHALAPSNPPPVLQTYAPPELQLKTDHIKWAQDDLEAPAQSVQKLLFSATLTRDLSKMDALQLRNARYISVRDGEQPRNDALGEHFATPARLREYMIVTETSNKVLQLLRLLHAPVGPEHEPVHHALVFAKSVDAANRLVRLVSFFEDDWAKRQGTRRLHVQYYSSDLSAVERAKILRQFQQGEIDVLVCSDLIARGIDLPEVRHVVLYDVPVDIAKYIHRVGRTARAGRVGDAWSLVEEQEVYHFKRMLREANHLDRVQTEKTKNAALDEYVPCYKAALSQLAAVYSQQRL</sequence>
<keyword evidence="5 7" id="KW-0694">RNA-binding</keyword>
<dbReference type="OrthoDB" id="3370at2759"/>
<dbReference type="SUPFAM" id="SSF52540">
    <property type="entry name" value="P-loop containing nucleoside triphosphate hydrolases"/>
    <property type="match status" value="1"/>
</dbReference>
<dbReference type="GeneID" id="80903090"/>
<evidence type="ECO:0000256" key="5">
    <source>
        <dbReference type="ARBA" id="ARBA00022884"/>
    </source>
</evidence>
<dbReference type="Pfam" id="PF00271">
    <property type="entry name" value="Helicase_C"/>
    <property type="match status" value="1"/>
</dbReference>
<dbReference type="Proteomes" id="UP000232875">
    <property type="component" value="Unassembled WGS sequence"/>
</dbReference>
<dbReference type="Pfam" id="PF00270">
    <property type="entry name" value="DEAD"/>
    <property type="match status" value="1"/>
</dbReference>
<dbReference type="InterPro" id="IPR000629">
    <property type="entry name" value="RNA-helicase_DEAD-box_CS"/>
</dbReference>
<name>A0A2N1J867_9BASI</name>
<accession>A0A2N1J867</accession>
<dbReference type="CDD" id="cd17956">
    <property type="entry name" value="DEADc_DDX51"/>
    <property type="match status" value="1"/>
</dbReference>
<dbReference type="PROSITE" id="PS00039">
    <property type="entry name" value="DEAD_ATP_HELICASE"/>
    <property type="match status" value="1"/>
</dbReference>
<keyword evidence="2 6" id="KW-0378">Hydrolase</keyword>
<dbReference type="GO" id="GO:0016787">
    <property type="term" value="F:hydrolase activity"/>
    <property type="evidence" value="ECO:0007669"/>
    <property type="project" value="UniProtKB-KW"/>
</dbReference>
<dbReference type="PROSITE" id="PS51192">
    <property type="entry name" value="HELICASE_ATP_BIND_1"/>
    <property type="match status" value="1"/>
</dbReference>
<dbReference type="PROSITE" id="PS51194">
    <property type="entry name" value="HELICASE_CTER"/>
    <property type="match status" value="1"/>
</dbReference>
<protein>
    <recommendedName>
        <fullName evidence="7">ATP-dependent RNA helicase</fullName>
        <ecNumber evidence="7">3.6.4.13</ecNumber>
    </recommendedName>
</protein>
<dbReference type="EMBL" id="KZ454993">
    <property type="protein sequence ID" value="PKI82750.1"/>
    <property type="molecule type" value="Genomic_DNA"/>
</dbReference>
<dbReference type="PANTHER" id="PTHR24031">
    <property type="entry name" value="RNA HELICASE"/>
    <property type="match status" value="1"/>
</dbReference>
<comment type="function">
    <text evidence="7">RNA helicase.</text>
</comment>
<evidence type="ECO:0000256" key="7">
    <source>
        <dbReference type="RuleBase" id="RU365068"/>
    </source>
</evidence>
<keyword evidence="3 6" id="KW-0347">Helicase</keyword>
<evidence type="ECO:0000313" key="11">
    <source>
        <dbReference type="EMBL" id="PKI82750.1"/>
    </source>
</evidence>
<dbReference type="Gene3D" id="3.40.50.300">
    <property type="entry name" value="P-loop containing nucleotide triphosphate hydrolases"/>
    <property type="match status" value="2"/>
</dbReference>
<dbReference type="SMART" id="SM00487">
    <property type="entry name" value="DEXDc"/>
    <property type="match status" value="1"/>
</dbReference>
<evidence type="ECO:0000256" key="1">
    <source>
        <dbReference type="ARBA" id="ARBA00022741"/>
    </source>
</evidence>
<comment type="similarity">
    <text evidence="6">Belongs to the DEAD box helicase family.</text>
</comment>
<organism evidence="11 12">
    <name type="scientific">Malassezia vespertilionis</name>
    <dbReference type="NCBI Taxonomy" id="2020962"/>
    <lineage>
        <taxon>Eukaryota</taxon>
        <taxon>Fungi</taxon>
        <taxon>Dikarya</taxon>
        <taxon>Basidiomycota</taxon>
        <taxon>Ustilaginomycotina</taxon>
        <taxon>Malasseziomycetes</taxon>
        <taxon>Malasseziales</taxon>
        <taxon>Malasseziaceae</taxon>
        <taxon>Malassezia</taxon>
    </lineage>
</organism>
<comment type="catalytic activity">
    <reaction evidence="7">
        <text>ATP + H2O = ADP + phosphate + H(+)</text>
        <dbReference type="Rhea" id="RHEA:13065"/>
        <dbReference type="ChEBI" id="CHEBI:15377"/>
        <dbReference type="ChEBI" id="CHEBI:15378"/>
        <dbReference type="ChEBI" id="CHEBI:30616"/>
        <dbReference type="ChEBI" id="CHEBI:43474"/>
        <dbReference type="ChEBI" id="CHEBI:456216"/>
        <dbReference type="EC" id="3.6.4.13"/>
    </reaction>
</comment>
<evidence type="ECO:0000313" key="12">
    <source>
        <dbReference type="Proteomes" id="UP000232875"/>
    </source>
</evidence>
<keyword evidence="12" id="KW-1185">Reference proteome</keyword>
<reference evidence="11 12" key="1">
    <citation type="submission" date="2017-10" db="EMBL/GenBank/DDBJ databases">
        <title>A novel species of cold-tolerant Malassezia isolated from bats.</title>
        <authorList>
            <person name="Lorch J.M."/>
            <person name="Palmer J.M."/>
            <person name="Vanderwolf K.J."/>
            <person name="Schmidt K.Z."/>
            <person name="Verant M.L."/>
            <person name="Weller T.J."/>
            <person name="Blehert D.S."/>
        </authorList>
    </citation>
    <scope>NUCLEOTIDE SEQUENCE [LARGE SCALE GENOMIC DNA]</scope>
    <source>
        <strain evidence="11 12">NWHC:44797-103</strain>
    </source>
</reference>
<keyword evidence="4 6" id="KW-0067">ATP-binding</keyword>
<feature type="domain" description="Helicase ATP-binding" evidence="9">
    <location>
        <begin position="212"/>
        <end position="426"/>
    </location>
</feature>